<dbReference type="PROSITE" id="PS51186">
    <property type="entry name" value="GNAT"/>
    <property type="match status" value="1"/>
</dbReference>
<dbReference type="GO" id="GO:0016747">
    <property type="term" value="F:acyltransferase activity, transferring groups other than amino-acyl groups"/>
    <property type="evidence" value="ECO:0007669"/>
    <property type="project" value="InterPro"/>
</dbReference>
<dbReference type="AlphaFoldDB" id="A0A8H3FUP8"/>
<dbReference type="SUPFAM" id="SSF55729">
    <property type="entry name" value="Acyl-CoA N-acyltransferases (Nat)"/>
    <property type="match status" value="1"/>
</dbReference>
<dbReference type="InterPro" id="IPR016181">
    <property type="entry name" value="Acyl_CoA_acyltransferase"/>
</dbReference>
<keyword evidence="3" id="KW-1185">Reference proteome</keyword>
<dbReference type="Proteomes" id="UP000664169">
    <property type="component" value="Unassembled WGS sequence"/>
</dbReference>
<protein>
    <recommendedName>
        <fullName evidence="1">N-acetyltransferase domain-containing protein</fullName>
    </recommendedName>
</protein>
<accession>A0A8H3FUP8</accession>
<sequence length="247" mass="26590">MASPPKYSAGAGLNPEIRPATASDSEAVSAIHTYYAATSATLNSHGQTPEDIKSSSQVMASLNLPMLVATVPISQIHGVERSEAQTGGAFAATHVRELPLSNAEDKAGERIVGYAVTVPHQMAMQIEGYARTAELYVYVAPRYVYRGVGKALVSTIVDHLRSLGTPGTNGAVVPRWRNLVAIMVARTGGELDDGDPLAGVELGPVDDERQLEVWERLGFEEAGRLKCVLEKGGRWRDVRYFQKDLTA</sequence>
<name>A0A8H3FUP8_9LECA</name>
<dbReference type="OrthoDB" id="2129362at2759"/>
<organism evidence="2 3">
    <name type="scientific">Gomphillus americanus</name>
    <dbReference type="NCBI Taxonomy" id="1940652"/>
    <lineage>
        <taxon>Eukaryota</taxon>
        <taxon>Fungi</taxon>
        <taxon>Dikarya</taxon>
        <taxon>Ascomycota</taxon>
        <taxon>Pezizomycotina</taxon>
        <taxon>Lecanoromycetes</taxon>
        <taxon>OSLEUM clade</taxon>
        <taxon>Ostropomycetidae</taxon>
        <taxon>Ostropales</taxon>
        <taxon>Graphidaceae</taxon>
        <taxon>Gomphilloideae</taxon>
        <taxon>Gomphillus</taxon>
    </lineage>
</organism>
<gene>
    <name evidence="2" type="ORF">GOMPHAMPRED_005809</name>
</gene>
<evidence type="ECO:0000313" key="3">
    <source>
        <dbReference type="Proteomes" id="UP000664169"/>
    </source>
</evidence>
<dbReference type="InterPro" id="IPR000182">
    <property type="entry name" value="GNAT_dom"/>
</dbReference>
<proteinExistence type="predicted"/>
<comment type="caution">
    <text evidence="2">The sequence shown here is derived from an EMBL/GenBank/DDBJ whole genome shotgun (WGS) entry which is preliminary data.</text>
</comment>
<dbReference type="Gene3D" id="3.40.630.30">
    <property type="match status" value="1"/>
</dbReference>
<dbReference type="Pfam" id="PF00583">
    <property type="entry name" value="Acetyltransf_1"/>
    <property type="match status" value="1"/>
</dbReference>
<dbReference type="CDD" id="cd04301">
    <property type="entry name" value="NAT_SF"/>
    <property type="match status" value="1"/>
</dbReference>
<evidence type="ECO:0000313" key="2">
    <source>
        <dbReference type="EMBL" id="CAF9931069.1"/>
    </source>
</evidence>
<dbReference type="EMBL" id="CAJPDQ010000037">
    <property type="protein sequence ID" value="CAF9931069.1"/>
    <property type="molecule type" value="Genomic_DNA"/>
</dbReference>
<evidence type="ECO:0000259" key="1">
    <source>
        <dbReference type="PROSITE" id="PS51186"/>
    </source>
</evidence>
<reference evidence="2" key="1">
    <citation type="submission" date="2021-03" db="EMBL/GenBank/DDBJ databases">
        <authorList>
            <person name="Tagirdzhanova G."/>
        </authorList>
    </citation>
    <scope>NUCLEOTIDE SEQUENCE</scope>
</reference>
<feature type="domain" description="N-acetyltransferase" evidence="1">
    <location>
        <begin position="66"/>
        <end position="246"/>
    </location>
</feature>